<name>A0A6J5M523_9CAUD</name>
<gene>
    <name evidence="1" type="ORF">UFOVP406_38</name>
</gene>
<dbReference type="EMBL" id="LR796372">
    <property type="protein sequence ID" value="CAB4140583.1"/>
    <property type="molecule type" value="Genomic_DNA"/>
</dbReference>
<proteinExistence type="predicted"/>
<evidence type="ECO:0000313" key="1">
    <source>
        <dbReference type="EMBL" id="CAB4140583.1"/>
    </source>
</evidence>
<reference evidence="1" key="1">
    <citation type="submission" date="2020-04" db="EMBL/GenBank/DDBJ databases">
        <authorList>
            <person name="Chiriac C."/>
            <person name="Salcher M."/>
            <person name="Ghai R."/>
            <person name="Kavagutti S V."/>
        </authorList>
    </citation>
    <scope>NUCLEOTIDE SEQUENCE</scope>
</reference>
<sequence>MHTYIVTLWNPEDGEAYLTADGKTTTCEACAARYIDINHAEAAAERIVRDGWAYAIEEDEL</sequence>
<organism evidence="1">
    <name type="scientific">uncultured Caudovirales phage</name>
    <dbReference type="NCBI Taxonomy" id="2100421"/>
    <lineage>
        <taxon>Viruses</taxon>
        <taxon>Duplodnaviria</taxon>
        <taxon>Heunggongvirae</taxon>
        <taxon>Uroviricota</taxon>
        <taxon>Caudoviricetes</taxon>
        <taxon>Peduoviridae</taxon>
        <taxon>Maltschvirus</taxon>
        <taxon>Maltschvirus maltsch</taxon>
    </lineage>
</organism>
<accession>A0A6J5M523</accession>
<protein>
    <submittedName>
        <fullName evidence="1">Uncharacterized protein</fullName>
    </submittedName>
</protein>